<proteinExistence type="predicted"/>
<dbReference type="Proteomes" id="UP000807469">
    <property type="component" value="Unassembled WGS sequence"/>
</dbReference>
<reference evidence="1" key="1">
    <citation type="submission" date="2020-11" db="EMBL/GenBank/DDBJ databases">
        <authorList>
            <consortium name="DOE Joint Genome Institute"/>
            <person name="Ahrendt S."/>
            <person name="Riley R."/>
            <person name="Andreopoulos W."/>
            <person name="Labutti K."/>
            <person name="Pangilinan J."/>
            <person name="Ruiz-Duenas F.J."/>
            <person name="Barrasa J.M."/>
            <person name="Sanchez-Garcia M."/>
            <person name="Camarero S."/>
            <person name="Miyauchi S."/>
            <person name="Serrano A."/>
            <person name="Linde D."/>
            <person name="Babiker R."/>
            <person name="Drula E."/>
            <person name="Ayuso-Fernandez I."/>
            <person name="Pacheco R."/>
            <person name="Padilla G."/>
            <person name="Ferreira P."/>
            <person name="Barriuso J."/>
            <person name="Kellner H."/>
            <person name="Castanera R."/>
            <person name="Alfaro M."/>
            <person name="Ramirez L."/>
            <person name="Pisabarro A.G."/>
            <person name="Kuo A."/>
            <person name="Tritt A."/>
            <person name="Lipzen A."/>
            <person name="He G."/>
            <person name="Yan M."/>
            <person name="Ng V."/>
            <person name="Cullen D."/>
            <person name="Martin F."/>
            <person name="Rosso M.-N."/>
            <person name="Henrissat B."/>
            <person name="Hibbett D."/>
            <person name="Martinez A.T."/>
            <person name="Grigoriev I.V."/>
        </authorList>
    </citation>
    <scope>NUCLEOTIDE SEQUENCE</scope>
    <source>
        <strain evidence="1">CIRM-BRFM 674</strain>
    </source>
</reference>
<accession>A0A9P5ZB95</accession>
<sequence length="111" mass="12758">MRARQSYFVPWHSGPGYRTVRQRDARYGRPWRKPSEDDRERQGVCCGTFRGLLSGTLPRPVRQRWTAGVWLAFGALIRAVQDDDTNAMSLFLSVRTERNGCPIRGDLYLAV</sequence>
<name>A0A9P5ZB95_9AGAR</name>
<comment type="caution">
    <text evidence="1">The sequence shown here is derived from an EMBL/GenBank/DDBJ whole genome shotgun (WGS) entry which is preliminary data.</text>
</comment>
<evidence type="ECO:0000313" key="1">
    <source>
        <dbReference type="EMBL" id="KAF9483695.1"/>
    </source>
</evidence>
<protein>
    <submittedName>
        <fullName evidence="1">Uncharacterized protein</fullName>
    </submittedName>
</protein>
<evidence type="ECO:0000313" key="2">
    <source>
        <dbReference type="Proteomes" id="UP000807469"/>
    </source>
</evidence>
<dbReference type="EMBL" id="MU155151">
    <property type="protein sequence ID" value="KAF9483695.1"/>
    <property type="molecule type" value="Genomic_DNA"/>
</dbReference>
<gene>
    <name evidence="1" type="ORF">BDN70DRAFT_873546</name>
</gene>
<dbReference type="AlphaFoldDB" id="A0A9P5ZB95"/>
<keyword evidence="2" id="KW-1185">Reference proteome</keyword>
<organism evidence="1 2">
    <name type="scientific">Pholiota conissans</name>
    <dbReference type="NCBI Taxonomy" id="109636"/>
    <lineage>
        <taxon>Eukaryota</taxon>
        <taxon>Fungi</taxon>
        <taxon>Dikarya</taxon>
        <taxon>Basidiomycota</taxon>
        <taxon>Agaricomycotina</taxon>
        <taxon>Agaricomycetes</taxon>
        <taxon>Agaricomycetidae</taxon>
        <taxon>Agaricales</taxon>
        <taxon>Agaricineae</taxon>
        <taxon>Strophariaceae</taxon>
        <taxon>Pholiota</taxon>
    </lineage>
</organism>